<reference evidence="2 3" key="1">
    <citation type="submission" date="2020-02" db="EMBL/GenBank/DDBJ databases">
        <title>Whole genome shotgun sequence of Streptomyces diastaticus subsp. diastaticus NBRC 13412.</title>
        <authorList>
            <person name="Ichikawa N."/>
            <person name="Komaki H."/>
            <person name="Tamura T."/>
        </authorList>
    </citation>
    <scope>NUCLEOTIDE SEQUENCE [LARGE SCALE GENOMIC DNA]</scope>
    <source>
        <strain evidence="2 3">NBRC 13412</strain>
    </source>
</reference>
<name>A0ABQ1CJC7_STRDI</name>
<sequence length="88" mass="9153">MCPQGPVSGEAPGEVALDDDRDAGVEVVLDLLGRGEQAREVEAHPCLYIRPLVQRLSERLVGQRDGSDEDGLSGGGEHGRQGGFAGAA</sequence>
<evidence type="ECO:0000313" key="3">
    <source>
        <dbReference type="Proteomes" id="UP000472710"/>
    </source>
</evidence>
<evidence type="ECO:0000313" key="2">
    <source>
        <dbReference type="EMBL" id="GFH70536.1"/>
    </source>
</evidence>
<organism evidence="2 3">
    <name type="scientific">Streptomyces diastaticus subsp. diastaticus</name>
    <dbReference type="NCBI Taxonomy" id="68040"/>
    <lineage>
        <taxon>Bacteria</taxon>
        <taxon>Bacillati</taxon>
        <taxon>Actinomycetota</taxon>
        <taxon>Actinomycetes</taxon>
        <taxon>Kitasatosporales</taxon>
        <taxon>Streptomycetaceae</taxon>
        <taxon>Streptomyces</taxon>
        <taxon>Streptomyces diastaticus group</taxon>
    </lineage>
</organism>
<feature type="compositionally biased region" description="Gly residues" evidence="1">
    <location>
        <begin position="72"/>
        <end position="88"/>
    </location>
</feature>
<accession>A0ABQ1CJC7</accession>
<feature type="region of interest" description="Disordered" evidence="1">
    <location>
        <begin position="60"/>
        <end position="88"/>
    </location>
</feature>
<protein>
    <submittedName>
        <fullName evidence="2">Uncharacterized protein</fullName>
    </submittedName>
</protein>
<comment type="caution">
    <text evidence="2">The sequence shown here is derived from an EMBL/GenBank/DDBJ whole genome shotgun (WGS) entry which is preliminary data.</text>
</comment>
<dbReference type="Proteomes" id="UP000472710">
    <property type="component" value="Unassembled WGS sequence"/>
</dbReference>
<keyword evidence="3" id="KW-1185">Reference proteome</keyword>
<feature type="region of interest" description="Disordered" evidence="1">
    <location>
        <begin position="1"/>
        <end position="20"/>
    </location>
</feature>
<proteinExistence type="predicted"/>
<evidence type="ECO:0000256" key="1">
    <source>
        <dbReference type="SAM" id="MobiDB-lite"/>
    </source>
</evidence>
<gene>
    <name evidence="2" type="ORF">Sdia_13040</name>
</gene>
<dbReference type="EMBL" id="BLLN01000002">
    <property type="protein sequence ID" value="GFH70536.1"/>
    <property type="molecule type" value="Genomic_DNA"/>
</dbReference>